<dbReference type="AlphaFoldDB" id="G3ITF9"/>
<dbReference type="InterPro" id="IPR036515">
    <property type="entry name" value="Transposase_17_sf"/>
</dbReference>
<dbReference type="EMBL" id="JH109152">
    <property type="protein sequence ID" value="EGW21369.1"/>
    <property type="molecule type" value="Genomic_DNA"/>
</dbReference>
<feature type="domain" description="Transposase IS200-like" evidence="1">
    <location>
        <begin position="59"/>
        <end position="221"/>
    </location>
</feature>
<dbReference type="NCBIfam" id="NF047646">
    <property type="entry name" value="REP_Tyr_transpos"/>
    <property type="match status" value="1"/>
</dbReference>
<dbReference type="PANTHER" id="PTHR36966">
    <property type="entry name" value="REP-ASSOCIATED TYROSINE TRANSPOSASE"/>
    <property type="match status" value="1"/>
</dbReference>
<dbReference type="Proteomes" id="UP000004664">
    <property type="component" value="Unassembled WGS sequence"/>
</dbReference>
<reference evidence="2 3" key="1">
    <citation type="submission" date="2011-06" db="EMBL/GenBank/DDBJ databases">
        <title>Genomic sequence of Methylobacter tundripaludum SV96.</title>
        <authorList>
            <consortium name="US DOE Joint Genome Institute"/>
            <person name="Lucas S."/>
            <person name="Han J."/>
            <person name="Lapidus A."/>
            <person name="Cheng J.-F."/>
            <person name="Goodwin L."/>
            <person name="Pitluck S."/>
            <person name="Held B."/>
            <person name="Detter J.C."/>
            <person name="Han C."/>
            <person name="Tapia R."/>
            <person name="Land M."/>
            <person name="Hauser L."/>
            <person name="Kyrpides N."/>
            <person name="Ivanova N."/>
            <person name="Ovchinnikova G."/>
            <person name="Pagani I."/>
            <person name="Klotz M.G."/>
            <person name="Dispirito A.A."/>
            <person name="Murrell J.C."/>
            <person name="Dunfield P."/>
            <person name="Kalyuzhnaya M.G."/>
            <person name="Svenning M."/>
            <person name="Trotsenko Y.A."/>
            <person name="Stein L.Y."/>
            <person name="Woyke T."/>
        </authorList>
    </citation>
    <scope>NUCLEOTIDE SEQUENCE [LARGE SCALE GENOMIC DNA]</scope>
    <source>
        <strain evidence="3">ATCC BAA-1195 / DSM 17260 / SV96</strain>
    </source>
</reference>
<dbReference type="Pfam" id="PF01797">
    <property type="entry name" value="Y1_Tnp"/>
    <property type="match status" value="1"/>
</dbReference>
<dbReference type="RefSeq" id="WP_006889351.1">
    <property type="nucleotide sequence ID" value="NZ_JH109152.1"/>
</dbReference>
<evidence type="ECO:0000313" key="3">
    <source>
        <dbReference type="Proteomes" id="UP000004664"/>
    </source>
</evidence>
<dbReference type="InterPro" id="IPR002686">
    <property type="entry name" value="Transposase_17"/>
</dbReference>
<dbReference type="GO" id="GO:0006313">
    <property type="term" value="P:DNA transposition"/>
    <property type="evidence" value="ECO:0007669"/>
    <property type="project" value="InterPro"/>
</dbReference>
<accession>G3ITF9</accession>
<organism evidence="2 3">
    <name type="scientific">Methylobacter tundripaludum (strain ATCC BAA-1195 / DSM 17260 / SV96)</name>
    <dbReference type="NCBI Taxonomy" id="697282"/>
    <lineage>
        <taxon>Bacteria</taxon>
        <taxon>Pseudomonadati</taxon>
        <taxon>Pseudomonadota</taxon>
        <taxon>Gammaproteobacteria</taxon>
        <taxon>Methylococcales</taxon>
        <taxon>Methylococcaceae</taxon>
        <taxon>Methylobacter</taxon>
    </lineage>
</organism>
<dbReference type="HOGENOM" id="CLU_092744_1_0_6"/>
<gene>
    <name evidence="2" type="ORF">Mettu_0128</name>
</gene>
<sequence length="242" mass="27337">MMTNGNGNGNGNGNAKPQLGATNHQMVESEKAELGLGAPVGAPAAKGWYSRGYLPHFDAPGTLQFITFRLADSLPQTVLKQLEQELEQLPISTRERERRKKIEQWLDAGLGCCALRHPRMAEVMQQTLQKFDGERYRLIAWCIMPNHVHVLIEPAISLPKILQSWKSFTGSWAISHNAELGLGVPRATGTTKNQFWMREYWDRYIRDEGHFHSTISYIHNNPVKAGLCEEAHDWPWSSAYNG</sequence>
<name>G3ITF9_METTV</name>
<dbReference type="Gene3D" id="3.30.70.1290">
    <property type="entry name" value="Transposase IS200-like"/>
    <property type="match status" value="1"/>
</dbReference>
<dbReference type="PANTHER" id="PTHR36966:SF1">
    <property type="entry name" value="REP-ASSOCIATED TYROSINE TRANSPOSASE"/>
    <property type="match status" value="1"/>
</dbReference>
<dbReference type="InterPro" id="IPR052715">
    <property type="entry name" value="RAYT_transposase"/>
</dbReference>
<dbReference type="eggNOG" id="COG1943">
    <property type="taxonomic scope" value="Bacteria"/>
</dbReference>
<protein>
    <recommendedName>
        <fullName evidence="1">Transposase IS200-like domain-containing protein</fullName>
    </recommendedName>
</protein>
<evidence type="ECO:0000259" key="1">
    <source>
        <dbReference type="SMART" id="SM01321"/>
    </source>
</evidence>
<keyword evidence="3" id="KW-1185">Reference proteome</keyword>
<dbReference type="GO" id="GO:0004803">
    <property type="term" value="F:transposase activity"/>
    <property type="evidence" value="ECO:0007669"/>
    <property type="project" value="InterPro"/>
</dbReference>
<dbReference type="STRING" id="697282.Mettu_0128"/>
<dbReference type="SUPFAM" id="SSF143422">
    <property type="entry name" value="Transposase IS200-like"/>
    <property type="match status" value="1"/>
</dbReference>
<evidence type="ECO:0000313" key="2">
    <source>
        <dbReference type="EMBL" id="EGW21369.1"/>
    </source>
</evidence>
<dbReference type="SMART" id="SM01321">
    <property type="entry name" value="Y1_Tnp"/>
    <property type="match status" value="1"/>
</dbReference>
<proteinExistence type="predicted"/>
<dbReference type="GO" id="GO:0043565">
    <property type="term" value="F:sequence-specific DNA binding"/>
    <property type="evidence" value="ECO:0007669"/>
    <property type="project" value="TreeGrafter"/>
</dbReference>